<accession>A0AAD9XEC7</accession>
<comment type="caution">
    <text evidence="11">The sequence shown here is derived from an EMBL/GenBank/DDBJ whole genome shotgun (WGS) entry which is preliminary data.</text>
</comment>
<dbReference type="Pfam" id="PF13921">
    <property type="entry name" value="Myb_DNA-bind_6"/>
    <property type="match status" value="1"/>
</dbReference>
<dbReference type="GO" id="GO:0000981">
    <property type="term" value="F:DNA-binding transcription factor activity, RNA polymerase II-specific"/>
    <property type="evidence" value="ECO:0007669"/>
    <property type="project" value="TreeGrafter"/>
</dbReference>
<dbReference type="FunFam" id="1.10.10.60:FF:000010">
    <property type="entry name" value="Transcriptional activator Myb isoform A"/>
    <property type="match status" value="1"/>
</dbReference>
<dbReference type="CDD" id="cd00167">
    <property type="entry name" value="SANT"/>
    <property type="match status" value="2"/>
</dbReference>
<dbReference type="InterPro" id="IPR017930">
    <property type="entry name" value="Myb_dom"/>
</dbReference>
<gene>
    <name evidence="11" type="ORF">Ddye_011027</name>
</gene>
<keyword evidence="2" id="KW-0677">Repeat</keyword>
<dbReference type="InterPro" id="IPR009057">
    <property type="entry name" value="Homeodomain-like_sf"/>
</dbReference>
<evidence type="ECO:0000256" key="2">
    <source>
        <dbReference type="ARBA" id="ARBA00022737"/>
    </source>
</evidence>
<evidence type="ECO:0000313" key="11">
    <source>
        <dbReference type="EMBL" id="KAK2657975.1"/>
    </source>
</evidence>
<sequence>MELERKKQYDAYGPPLTAIDRFLCRQQSYHFSDTQTQTQTCNNMMIRNREALVSPNYSAFYAFYNGGGDGGAISGYNYENNNLYCSARTKGALLPKSCLFGVDDGRKSSTTCKVIAGRLMKAKKSASSVAPLIKGQWTDEEDRKLLKLVKQYGVSKWAPIADKLVGRVGKQCRERWHNHLRPDIKKDSWSEEEERILVEAHAKVGNRWAEIAKKIPGRTENSIKNHWNATKRRQNSRKKNKPTSEKHKANSTNNNKPHQSSVLQDYIRSKLSLINTNSTAATTTVTTPASSTLSEDHVPSTQFNYYLPEQSESTTITTDEYSPETYDEELVFMQNFFANNQNQPSNIEHDDHDHHVNNQEYHKNGDHDHHDDDQRTHLYSDLYLSHLLNGPPTSTSSSSIDCLYTNLDSMNLQLGDGRKEIDLIEMISSSTHDQ</sequence>
<evidence type="ECO:0000256" key="7">
    <source>
        <dbReference type="SAM" id="MobiDB-lite"/>
    </source>
</evidence>
<dbReference type="GO" id="GO:0005634">
    <property type="term" value="C:nucleus"/>
    <property type="evidence" value="ECO:0007669"/>
    <property type="project" value="UniProtKB-SubCell"/>
</dbReference>
<organism evidence="11 12">
    <name type="scientific">Dipteronia dyeriana</name>
    <dbReference type="NCBI Taxonomy" id="168575"/>
    <lineage>
        <taxon>Eukaryota</taxon>
        <taxon>Viridiplantae</taxon>
        <taxon>Streptophyta</taxon>
        <taxon>Embryophyta</taxon>
        <taxon>Tracheophyta</taxon>
        <taxon>Spermatophyta</taxon>
        <taxon>Magnoliopsida</taxon>
        <taxon>eudicotyledons</taxon>
        <taxon>Gunneridae</taxon>
        <taxon>Pentapetalae</taxon>
        <taxon>rosids</taxon>
        <taxon>malvids</taxon>
        <taxon>Sapindales</taxon>
        <taxon>Sapindaceae</taxon>
        <taxon>Hippocastanoideae</taxon>
        <taxon>Acereae</taxon>
        <taxon>Dipteronia</taxon>
    </lineage>
</organism>
<dbReference type="PROSITE" id="PS51293">
    <property type="entry name" value="SANT"/>
    <property type="match status" value="1"/>
</dbReference>
<evidence type="ECO:0000256" key="3">
    <source>
        <dbReference type="ARBA" id="ARBA00023015"/>
    </source>
</evidence>
<dbReference type="InterPro" id="IPR001005">
    <property type="entry name" value="SANT/Myb"/>
</dbReference>
<feature type="compositionally biased region" description="Basic residues" evidence="7">
    <location>
        <begin position="229"/>
        <end position="241"/>
    </location>
</feature>
<dbReference type="PANTHER" id="PTHR45614">
    <property type="entry name" value="MYB PROTEIN-RELATED"/>
    <property type="match status" value="1"/>
</dbReference>
<name>A0AAD9XEC7_9ROSI</name>
<evidence type="ECO:0000256" key="4">
    <source>
        <dbReference type="ARBA" id="ARBA00023125"/>
    </source>
</evidence>
<feature type="domain" description="SANT" evidence="9">
    <location>
        <begin position="184"/>
        <end position="235"/>
    </location>
</feature>
<keyword evidence="5" id="KW-0804">Transcription</keyword>
<feature type="domain" description="Myb-like" evidence="8">
    <location>
        <begin position="181"/>
        <end position="231"/>
    </location>
</feature>
<keyword evidence="12" id="KW-1185">Reference proteome</keyword>
<feature type="domain" description="HTH myb-type" evidence="10">
    <location>
        <begin position="181"/>
        <end position="235"/>
    </location>
</feature>
<dbReference type="PANTHER" id="PTHR45614:SF218">
    <property type="entry name" value="TRANSCRIPTION FACTOR MYB119-RELATED"/>
    <property type="match status" value="1"/>
</dbReference>
<protein>
    <submittedName>
        <fullName evidence="11">Uncharacterized protein</fullName>
    </submittedName>
</protein>
<keyword evidence="6" id="KW-0539">Nucleus</keyword>
<dbReference type="AlphaFoldDB" id="A0AAD9XEC7"/>
<feature type="compositionally biased region" description="Polar residues" evidence="7">
    <location>
        <begin position="219"/>
        <end position="228"/>
    </location>
</feature>
<evidence type="ECO:0000313" key="12">
    <source>
        <dbReference type="Proteomes" id="UP001280121"/>
    </source>
</evidence>
<keyword evidence="3" id="KW-0805">Transcription regulation</keyword>
<evidence type="ECO:0000259" key="9">
    <source>
        <dbReference type="PROSITE" id="PS51293"/>
    </source>
</evidence>
<evidence type="ECO:0000259" key="10">
    <source>
        <dbReference type="PROSITE" id="PS51294"/>
    </source>
</evidence>
<feature type="domain" description="HTH myb-type" evidence="10">
    <location>
        <begin position="132"/>
        <end position="180"/>
    </location>
</feature>
<proteinExistence type="predicted"/>
<evidence type="ECO:0000256" key="5">
    <source>
        <dbReference type="ARBA" id="ARBA00023163"/>
    </source>
</evidence>
<dbReference type="InterPro" id="IPR017884">
    <property type="entry name" value="SANT_dom"/>
</dbReference>
<evidence type="ECO:0000256" key="1">
    <source>
        <dbReference type="ARBA" id="ARBA00004123"/>
    </source>
</evidence>
<dbReference type="InterPro" id="IPR050560">
    <property type="entry name" value="MYB_TF"/>
</dbReference>
<evidence type="ECO:0000256" key="6">
    <source>
        <dbReference type="ARBA" id="ARBA00023242"/>
    </source>
</evidence>
<dbReference type="GO" id="GO:0000978">
    <property type="term" value="F:RNA polymerase II cis-regulatory region sequence-specific DNA binding"/>
    <property type="evidence" value="ECO:0007669"/>
    <property type="project" value="TreeGrafter"/>
</dbReference>
<dbReference type="PROSITE" id="PS51294">
    <property type="entry name" value="HTH_MYB"/>
    <property type="match status" value="2"/>
</dbReference>
<dbReference type="SUPFAM" id="SSF46689">
    <property type="entry name" value="Homeodomain-like"/>
    <property type="match status" value="1"/>
</dbReference>
<keyword evidence="4" id="KW-0238">DNA-binding</keyword>
<dbReference type="PROSITE" id="PS50090">
    <property type="entry name" value="MYB_LIKE"/>
    <property type="match status" value="2"/>
</dbReference>
<dbReference type="Gene3D" id="1.10.10.60">
    <property type="entry name" value="Homeodomain-like"/>
    <property type="match status" value="2"/>
</dbReference>
<evidence type="ECO:0000259" key="8">
    <source>
        <dbReference type="PROSITE" id="PS50090"/>
    </source>
</evidence>
<dbReference type="Proteomes" id="UP001280121">
    <property type="component" value="Unassembled WGS sequence"/>
</dbReference>
<dbReference type="SMART" id="SM00717">
    <property type="entry name" value="SANT"/>
    <property type="match status" value="2"/>
</dbReference>
<feature type="domain" description="Myb-like" evidence="8">
    <location>
        <begin position="134"/>
        <end position="180"/>
    </location>
</feature>
<feature type="compositionally biased region" description="Polar residues" evidence="7">
    <location>
        <begin position="250"/>
        <end position="261"/>
    </location>
</feature>
<dbReference type="EMBL" id="JANJYI010000003">
    <property type="protein sequence ID" value="KAK2657975.1"/>
    <property type="molecule type" value="Genomic_DNA"/>
</dbReference>
<reference evidence="11" key="1">
    <citation type="journal article" date="2023" name="Plant J.">
        <title>Genome sequences and population genomics provide insights into the demographic history, inbreeding, and mutation load of two 'living fossil' tree species of Dipteronia.</title>
        <authorList>
            <person name="Feng Y."/>
            <person name="Comes H.P."/>
            <person name="Chen J."/>
            <person name="Zhu S."/>
            <person name="Lu R."/>
            <person name="Zhang X."/>
            <person name="Li P."/>
            <person name="Qiu J."/>
            <person name="Olsen K.M."/>
            <person name="Qiu Y."/>
        </authorList>
    </citation>
    <scope>NUCLEOTIDE SEQUENCE</scope>
    <source>
        <strain evidence="11">KIB01</strain>
    </source>
</reference>
<feature type="region of interest" description="Disordered" evidence="7">
    <location>
        <begin position="349"/>
        <end position="374"/>
    </location>
</feature>
<comment type="subcellular location">
    <subcellularLocation>
        <location evidence="1">Nucleus</location>
    </subcellularLocation>
</comment>
<feature type="region of interest" description="Disordered" evidence="7">
    <location>
        <begin position="217"/>
        <end position="261"/>
    </location>
</feature>